<feature type="transmembrane region" description="Helical" evidence="1">
    <location>
        <begin position="263"/>
        <end position="285"/>
    </location>
</feature>
<accession>A0A418NWL0</accession>
<name>A0A418NWL0_9SPHN</name>
<evidence type="ECO:0000313" key="2">
    <source>
        <dbReference type="EMBL" id="RIV88982.1"/>
    </source>
</evidence>
<feature type="transmembrane region" description="Helical" evidence="1">
    <location>
        <begin position="164"/>
        <end position="182"/>
    </location>
</feature>
<dbReference type="PANTHER" id="PTHR18640">
    <property type="entry name" value="SOLUTE CARRIER FAMILY 10 MEMBER 7"/>
    <property type="match status" value="1"/>
</dbReference>
<reference evidence="2 3" key="1">
    <citation type="submission" date="2018-08" db="EMBL/GenBank/DDBJ databases">
        <title>Erythrobacter zhengii sp.nov., a bacterium isolated from deep-sea sediment.</title>
        <authorList>
            <person name="Fang C."/>
            <person name="Wu Y.-H."/>
            <person name="Sun C."/>
            <person name="Wang H."/>
            <person name="Cheng H."/>
            <person name="Meng F.-X."/>
            <person name="Wang C.-S."/>
            <person name="Xu X.-W."/>
        </authorList>
    </citation>
    <scope>NUCLEOTIDE SEQUENCE [LARGE SCALE GENOMIC DNA]</scope>
    <source>
        <strain evidence="2 3">V18</strain>
    </source>
</reference>
<comment type="caution">
    <text evidence="2">The sequence shown here is derived from an EMBL/GenBank/DDBJ whole genome shotgun (WGS) entry which is preliminary data.</text>
</comment>
<dbReference type="EMBL" id="QXFL01000001">
    <property type="protein sequence ID" value="RIV88982.1"/>
    <property type="molecule type" value="Genomic_DNA"/>
</dbReference>
<evidence type="ECO:0000256" key="1">
    <source>
        <dbReference type="SAM" id="Phobius"/>
    </source>
</evidence>
<dbReference type="OrthoDB" id="9792271at2"/>
<dbReference type="PIRSF" id="PIRSF026166">
    <property type="entry name" value="UCP026166"/>
    <property type="match status" value="1"/>
</dbReference>
<dbReference type="Pfam" id="PF13593">
    <property type="entry name" value="SBF_like"/>
    <property type="match status" value="1"/>
</dbReference>
<dbReference type="GO" id="GO:0005886">
    <property type="term" value="C:plasma membrane"/>
    <property type="evidence" value="ECO:0007669"/>
    <property type="project" value="TreeGrafter"/>
</dbReference>
<feature type="transmembrane region" description="Helical" evidence="1">
    <location>
        <begin position="128"/>
        <end position="152"/>
    </location>
</feature>
<dbReference type="InterPro" id="IPR016833">
    <property type="entry name" value="Put_Na-Bile_cotransptr"/>
</dbReference>
<feature type="transmembrane region" description="Helical" evidence="1">
    <location>
        <begin position="230"/>
        <end position="251"/>
    </location>
</feature>
<dbReference type="Proteomes" id="UP000286576">
    <property type="component" value="Unassembled WGS sequence"/>
</dbReference>
<feature type="transmembrane region" description="Helical" evidence="1">
    <location>
        <begin position="67"/>
        <end position="88"/>
    </location>
</feature>
<sequence length="322" mass="33394">MIARVKNLFDPLVRLLLLAIALASVAPVTGEGRDVARVISDAAIFFLFLLNGLRLPREQVLKGVRNARFLLPLIVWVFGVMGLAGWGLSQIGASVLPPTVALGLLFLGLLPSTVQSATAYCSIAGGNVAASVVAAGVINILGVFVTAPLLSLAAGSDVGIDLDGLQRIGLILLLPFALGQIFQKQAGHFVAENRTLLSWADRSAIAIAVYVAFSAAVEQGLWTLVSLSAWAWLALLIGAFLLLGFAGSWLAGGALALTRGDRIAFLFAGAQKSIALGAPLASVLFPPATAGLVLLPVLAYHLVQMIISAPVAARLSRGSAHP</sequence>
<protein>
    <submittedName>
        <fullName evidence="2">Bile acid:sodium symporter</fullName>
    </submittedName>
</protein>
<feature type="transmembrane region" description="Helical" evidence="1">
    <location>
        <begin position="100"/>
        <end position="121"/>
    </location>
</feature>
<keyword evidence="1" id="KW-0472">Membrane</keyword>
<keyword evidence="1" id="KW-1133">Transmembrane helix</keyword>
<gene>
    <name evidence="2" type="ORF">D2V07_01570</name>
</gene>
<feature type="transmembrane region" description="Helical" evidence="1">
    <location>
        <begin position="291"/>
        <end position="313"/>
    </location>
</feature>
<feature type="transmembrane region" description="Helical" evidence="1">
    <location>
        <begin position="203"/>
        <end position="224"/>
    </location>
</feature>
<keyword evidence="3" id="KW-1185">Reference proteome</keyword>
<dbReference type="AlphaFoldDB" id="A0A418NWL0"/>
<evidence type="ECO:0000313" key="3">
    <source>
        <dbReference type="Proteomes" id="UP000286576"/>
    </source>
</evidence>
<proteinExistence type="predicted"/>
<feature type="transmembrane region" description="Helical" evidence="1">
    <location>
        <begin position="35"/>
        <end position="55"/>
    </location>
</feature>
<dbReference type="Gene3D" id="1.20.1530.20">
    <property type="match status" value="1"/>
</dbReference>
<dbReference type="InterPro" id="IPR038770">
    <property type="entry name" value="Na+/solute_symporter_sf"/>
</dbReference>
<keyword evidence="1" id="KW-0812">Transmembrane</keyword>
<dbReference type="PANTHER" id="PTHR18640:SF5">
    <property type="entry name" value="SODIUM_BILE ACID COTRANSPORTER 7"/>
    <property type="match status" value="1"/>
</dbReference>
<dbReference type="RefSeq" id="WP_119584261.1">
    <property type="nucleotide sequence ID" value="NZ_CAWODQ010000001.1"/>
</dbReference>
<organism evidence="2 3">
    <name type="scientific">Aurantiacibacter zhengii</name>
    <dbReference type="NCBI Taxonomy" id="2307003"/>
    <lineage>
        <taxon>Bacteria</taxon>
        <taxon>Pseudomonadati</taxon>
        <taxon>Pseudomonadota</taxon>
        <taxon>Alphaproteobacteria</taxon>
        <taxon>Sphingomonadales</taxon>
        <taxon>Erythrobacteraceae</taxon>
        <taxon>Aurantiacibacter</taxon>
    </lineage>
</organism>
<feature type="transmembrane region" description="Helical" evidence="1">
    <location>
        <begin position="12"/>
        <end position="29"/>
    </location>
</feature>